<accession>A0ABS4T7Q7</accession>
<reference evidence="1 2" key="1">
    <citation type="submission" date="2021-03" db="EMBL/GenBank/DDBJ databases">
        <title>Sequencing the genomes of 1000 actinobacteria strains.</title>
        <authorList>
            <person name="Klenk H.-P."/>
        </authorList>
    </citation>
    <scope>NUCLEOTIDE SEQUENCE [LARGE SCALE GENOMIC DNA]</scope>
    <source>
        <strain evidence="1 2">DSM 46670</strain>
    </source>
</reference>
<dbReference type="Proteomes" id="UP001519332">
    <property type="component" value="Unassembled WGS sequence"/>
</dbReference>
<dbReference type="EMBL" id="JAGINW010000001">
    <property type="protein sequence ID" value="MBP2320444.1"/>
    <property type="molecule type" value="Genomic_DNA"/>
</dbReference>
<protein>
    <submittedName>
        <fullName evidence="1">Uncharacterized protein</fullName>
    </submittedName>
</protein>
<sequence>MWTVMDGRKFFVVGYTPGGVPYGVYEDEIEE</sequence>
<organism evidence="1 2">
    <name type="scientific">Kibdelosporangium banguiense</name>
    <dbReference type="NCBI Taxonomy" id="1365924"/>
    <lineage>
        <taxon>Bacteria</taxon>
        <taxon>Bacillati</taxon>
        <taxon>Actinomycetota</taxon>
        <taxon>Actinomycetes</taxon>
        <taxon>Pseudonocardiales</taxon>
        <taxon>Pseudonocardiaceae</taxon>
        <taxon>Kibdelosporangium</taxon>
    </lineage>
</organism>
<comment type="caution">
    <text evidence="1">The sequence shown here is derived from an EMBL/GenBank/DDBJ whole genome shotgun (WGS) entry which is preliminary data.</text>
</comment>
<evidence type="ECO:0000313" key="2">
    <source>
        <dbReference type="Proteomes" id="UP001519332"/>
    </source>
</evidence>
<keyword evidence="2" id="KW-1185">Reference proteome</keyword>
<evidence type="ECO:0000313" key="1">
    <source>
        <dbReference type="EMBL" id="MBP2320444.1"/>
    </source>
</evidence>
<name>A0ABS4T7Q7_9PSEU</name>
<gene>
    <name evidence="1" type="ORF">JOF56_000829</name>
</gene>
<proteinExistence type="predicted"/>